<dbReference type="Pfam" id="PF11932">
    <property type="entry name" value="DUF3450"/>
    <property type="match status" value="1"/>
</dbReference>
<dbReference type="EMBL" id="JAENIL010000063">
    <property type="protein sequence ID" value="MBK1879915.1"/>
    <property type="molecule type" value="Genomic_DNA"/>
</dbReference>
<proteinExistence type="predicted"/>
<comment type="caution">
    <text evidence="1">The sequence shown here is derived from an EMBL/GenBank/DDBJ whole genome shotgun (WGS) entry which is preliminary data.</text>
</comment>
<evidence type="ECO:0000313" key="2">
    <source>
        <dbReference type="Proteomes" id="UP000617628"/>
    </source>
</evidence>
<name>A0A934S2C9_9BACT</name>
<evidence type="ECO:0000313" key="1">
    <source>
        <dbReference type="EMBL" id="MBK1879915.1"/>
    </source>
</evidence>
<organism evidence="1 2">
    <name type="scientific">Pelagicoccus mobilis</name>
    <dbReference type="NCBI Taxonomy" id="415221"/>
    <lineage>
        <taxon>Bacteria</taxon>
        <taxon>Pseudomonadati</taxon>
        <taxon>Verrucomicrobiota</taxon>
        <taxon>Opitutia</taxon>
        <taxon>Puniceicoccales</taxon>
        <taxon>Pelagicoccaceae</taxon>
        <taxon>Pelagicoccus</taxon>
    </lineage>
</organism>
<gene>
    <name evidence="1" type="ORF">JIN87_23725</name>
</gene>
<dbReference type="RefSeq" id="WP_200358277.1">
    <property type="nucleotide sequence ID" value="NZ_JAENIL010000063.1"/>
</dbReference>
<dbReference type="AlphaFoldDB" id="A0A934S2C9"/>
<protein>
    <submittedName>
        <fullName evidence="1">DUF3450 family protein</fullName>
    </submittedName>
</protein>
<reference evidence="1" key="1">
    <citation type="submission" date="2021-01" db="EMBL/GenBank/DDBJ databases">
        <title>Modified the classification status of verrucomicrobia.</title>
        <authorList>
            <person name="Feng X."/>
        </authorList>
    </citation>
    <scope>NUCLEOTIDE SEQUENCE</scope>
    <source>
        <strain evidence="1">KCTC 13126</strain>
    </source>
</reference>
<dbReference type="Proteomes" id="UP000617628">
    <property type="component" value="Unassembled WGS sequence"/>
</dbReference>
<sequence length="264" mass="29354">MPKNIGSIPRRLQKLSFCVGLAAIPVWFAYANLPSDSVSKVEQDTDRWIELQSQISKARAEWRSEQTLLQSTIKLLETEESTLKGNLEANQKASDVYVGNRDRMKQSIDDKKAALDALVTPLARIETELRSLMPRLPEPLLAELKVHLDKIENGDGEIAIPVRVQSLVAALTAIDRFGNSLTAARITRPGPESGEVSVRVLYWGLACGYGVDEANQRAWVIQPGSGGWDWQQRDDLFLQISEMIGNYENESTDPQLISLPATLL</sequence>
<keyword evidence="2" id="KW-1185">Reference proteome</keyword>
<accession>A0A934S2C9</accession>
<dbReference type="InterPro" id="IPR016866">
    <property type="entry name" value="UCP028069"/>
</dbReference>